<evidence type="ECO:0000256" key="1">
    <source>
        <dbReference type="ARBA" id="ARBA00023015"/>
    </source>
</evidence>
<evidence type="ECO:0000313" key="4">
    <source>
        <dbReference type="EMBL" id="MBE0464229.1"/>
    </source>
</evidence>
<feature type="domain" description="HTH araC/xylS-type" evidence="3">
    <location>
        <begin position="1"/>
        <end position="41"/>
    </location>
</feature>
<keyword evidence="1" id="KW-0805">Transcription regulation</keyword>
<sequence length="47" mass="5144">MLAAIELLAAQRQVNDVAYQLEFSSDSAFIHFFHQNTGMTPLGSICG</sequence>
<dbReference type="PROSITE" id="PS01124">
    <property type="entry name" value="HTH_ARAC_FAMILY_2"/>
    <property type="match status" value="1"/>
</dbReference>
<dbReference type="SUPFAM" id="SSF46689">
    <property type="entry name" value="Homeodomain-like"/>
    <property type="match status" value="1"/>
</dbReference>
<dbReference type="InterPro" id="IPR018060">
    <property type="entry name" value="HTH_AraC"/>
</dbReference>
<dbReference type="EMBL" id="RRZB01000029">
    <property type="protein sequence ID" value="MBE0464229.1"/>
    <property type="molecule type" value="Genomic_DNA"/>
</dbReference>
<reference evidence="4 5" key="1">
    <citation type="submission" date="2020-07" db="EMBL/GenBank/DDBJ databases">
        <title>Halophilic bacteria isolated from french cheeses.</title>
        <authorList>
            <person name="Kothe C.I."/>
            <person name="Farah-Kraiem B."/>
            <person name="Renault P."/>
            <person name="Dridi B."/>
        </authorList>
    </citation>
    <scope>NUCLEOTIDE SEQUENCE [LARGE SCALE GENOMIC DNA]</scope>
    <source>
        <strain evidence="4 5">FME20</strain>
    </source>
</reference>
<proteinExistence type="predicted"/>
<dbReference type="Proteomes" id="UP001645038">
    <property type="component" value="Unassembled WGS sequence"/>
</dbReference>
<gene>
    <name evidence="4" type="ORF">EI547_12300</name>
</gene>
<keyword evidence="5" id="KW-1185">Reference proteome</keyword>
<evidence type="ECO:0000256" key="2">
    <source>
        <dbReference type="ARBA" id="ARBA00023163"/>
    </source>
</evidence>
<evidence type="ECO:0000313" key="5">
    <source>
        <dbReference type="Proteomes" id="UP001645038"/>
    </source>
</evidence>
<dbReference type="Gene3D" id="1.10.10.60">
    <property type="entry name" value="Homeodomain-like"/>
    <property type="match status" value="1"/>
</dbReference>
<dbReference type="RefSeq" id="WP_082116947.1">
    <property type="nucleotide sequence ID" value="NZ_RRZB01000029.1"/>
</dbReference>
<evidence type="ECO:0000259" key="3">
    <source>
        <dbReference type="PROSITE" id="PS01124"/>
    </source>
</evidence>
<keyword evidence="2" id="KW-0804">Transcription</keyword>
<dbReference type="InterPro" id="IPR009057">
    <property type="entry name" value="Homeodomain-like_sf"/>
</dbReference>
<dbReference type="Pfam" id="PF12833">
    <property type="entry name" value="HTH_18"/>
    <property type="match status" value="1"/>
</dbReference>
<accession>A0ABR9FZZ3</accession>
<organism evidence="4 5">
    <name type="scientific">Halomonas colorata</name>
    <dbReference type="NCBI Taxonomy" id="2742615"/>
    <lineage>
        <taxon>Bacteria</taxon>
        <taxon>Pseudomonadati</taxon>
        <taxon>Pseudomonadota</taxon>
        <taxon>Gammaproteobacteria</taxon>
        <taxon>Oceanospirillales</taxon>
        <taxon>Halomonadaceae</taxon>
        <taxon>Halomonas</taxon>
    </lineage>
</organism>
<name>A0ABR9FZZ3_9GAMM</name>
<protein>
    <submittedName>
        <fullName evidence="4">Helix-turn-helix transcriptional regulator</fullName>
    </submittedName>
</protein>
<comment type="caution">
    <text evidence="4">The sequence shown here is derived from an EMBL/GenBank/DDBJ whole genome shotgun (WGS) entry which is preliminary data.</text>
</comment>